<reference evidence="1 2" key="1">
    <citation type="submission" date="2019-03" db="EMBL/GenBank/DDBJ databases">
        <title>Single cell metagenomics reveals metabolic interactions within the superorganism composed of flagellate Streblomastix strix and complex community of Bacteroidetes bacteria on its surface.</title>
        <authorList>
            <person name="Treitli S.C."/>
            <person name="Kolisko M."/>
            <person name="Husnik F."/>
            <person name="Keeling P."/>
            <person name="Hampl V."/>
        </authorList>
    </citation>
    <scope>NUCLEOTIDE SEQUENCE [LARGE SCALE GENOMIC DNA]</scope>
    <source>
        <strain evidence="1">ST1C</strain>
    </source>
</reference>
<organism evidence="1 2">
    <name type="scientific">Streblomastix strix</name>
    <dbReference type="NCBI Taxonomy" id="222440"/>
    <lineage>
        <taxon>Eukaryota</taxon>
        <taxon>Metamonada</taxon>
        <taxon>Preaxostyla</taxon>
        <taxon>Oxymonadida</taxon>
        <taxon>Streblomastigidae</taxon>
        <taxon>Streblomastix</taxon>
    </lineage>
</organism>
<name>A0A5J4VEL8_9EUKA</name>
<dbReference type="Gene3D" id="3.90.75.20">
    <property type="match status" value="1"/>
</dbReference>
<comment type="caution">
    <text evidence="1">The sequence shown here is derived from an EMBL/GenBank/DDBJ whole genome shotgun (WGS) entry which is preliminary data.</text>
</comment>
<evidence type="ECO:0000313" key="2">
    <source>
        <dbReference type="Proteomes" id="UP000324800"/>
    </source>
</evidence>
<proteinExistence type="predicted"/>
<dbReference type="Proteomes" id="UP000324800">
    <property type="component" value="Unassembled WGS sequence"/>
</dbReference>
<protein>
    <recommendedName>
        <fullName evidence="3">HNH nuclease domain-containing protein</fullName>
    </recommendedName>
</protein>
<dbReference type="InterPro" id="IPR044925">
    <property type="entry name" value="His-Me_finger_sf"/>
</dbReference>
<dbReference type="SUPFAM" id="SSF54060">
    <property type="entry name" value="His-Me finger endonucleases"/>
    <property type="match status" value="1"/>
</dbReference>
<dbReference type="OrthoDB" id="406694at2759"/>
<accession>A0A5J4VEL8</accession>
<evidence type="ECO:0008006" key="3">
    <source>
        <dbReference type="Google" id="ProtNLM"/>
    </source>
</evidence>
<gene>
    <name evidence="1" type="ORF">EZS28_023502</name>
</gene>
<dbReference type="AlphaFoldDB" id="A0A5J4VEL8"/>
<sequence length="98" mass="11217">MTDKNQQQFVQLVVEPEFEIDTAQPQRIRRIDDGFEPTIGQSPQGYTITTLNGHTHNIHRLVVLQFIPGDDTEHKIKVDHVSSIKTDNSLTNLRWVAP</sequence>
<dbReference type="EMBL" id="SNRW01007607">
    <property type="protein sequence ID" value="KAA6380971.1"/>
    <property type="molecule type" value="Genomic_DNA"/>
</dbReference>
<evidence type="ECO:0000313" key="1">
    <source>
        <dbReference type="EMBL" id="KAA6380971.1"/>
    </source>
</evidence>